<evidence type="ECO:0000256" key="1">
    <source>
        <dbReference type="ARBA" id="ARBA00004123"/>
    </source>
</evidence>
<dbReference type="SUPFAM" id="SSF57667">
    <property type="entry name" value="beta-beta-alpha zinc fingers"/>
    <property type="match status" value="2"/>
</dbReference>
<keyword evidence="11" id="KW-1185">Reference proteome</keyword>
<evidence type="ECO:0000256" key="8">
    <source>
        <dbReference type="SAM" id="MobiDB-lite"/>
    </source>
</evidence>
<keyword evidence="2" id="KW-0479">Metal-binding</keyword>
<dbReference type="InterPro" id="IPR036236">
    <property type="entry name" value="Znf_C2H2_sf"/>
</dbReference>
<feature type="domain" description="C2H2-type" evidence="9">
    <location>
        <begin position="46"/>
        <end position="69"/>
    </location>
</feature>
<name>A0A2G5SFF4_9PELO</name>
<feature type="domain" description="C2H2-type" evidence="9">
    <location>
        <begin position="15"/>
        <end position="38"/>
    </location>
</feature>
<gene>
    <name evidence="10" type="ORF">B9Z55_027413</name>
</gene>
<feature type="domain" description="C2H2-type" evidence="9">
    <location>
        <begin position="92"/>
        <end position="116"/>
    </location>
</feature>
<dbReference type="PROSITE" id="PS00028">
    <property type="entry name" value="ZINC_FINGER_C2H2_1"/>
    <property type="match status" value="3"/>
</dbReference>
<organism evidence="10 11">
    <name type="scientific">Caenorhabditis nigoni</name>
    <dbReference type="NCBI Taxonomy" id="1611254"/>
    <lineage>
        <taxon>Eukaryota</taxon>
        <taxon>Metazoa</taxon>
        <taxon>Ecdysozoa</taxon>
        <taxon>Nematoda</taxon>
        <taxon>Chromadorea</taxon>
        <taxon>Rhabditida</taxon>
        <taxon>Rhabditina</taxon>
        <taxon>Rhabditomorpha</taxon>
        <taxon>Rhabditoidea</taxon>
        <taxon>Rhabditidae</taxon>
        <taxon>Peloderinae</taxon>
        <taxon>Caenorhabditis</taxon>
    </lineage>
</organism>
<evidence type="ECO:0000256" key="2">
    <source>
        <dbReference type="ARBA" id="ARBA00022723"/>
    </source>
</evidence>
<keyword evidence="5" id="KW-0862">Zinc</keyword>
<feature type="region of interest" description="Disordered" evidence="8">
    <location>
        <begin position="115"/>
        <end position="171"/>
    </location>
</feature>
<keyword evidence="3" id="KW-0677">Repeat</keyword>
<evidence type="ECO:0000259" key="9">
    <source>
        <dbReference type="PROSITE" id="PS50157"/>
    </source>
</evidence>
<dbReference type="Proteomes" id="UP000230233">
    <property type="component" value="Unassembled WGS sequence"/>
</dbReference>
<dbReference type="AlphaFoldDB" id="A0A2G5SFF4"/>
<protein>
    <recommendedName>
        <fullName evidence="9">C2H2-type domain-containing protein</fullName>
    </recommendedName>
</protein>
<evidence type="ECO:0000256" key="7">
    <source>
        <dbReference type="PROSITE-ProRule" id="PRU00042"/>
    </source>
</evidence>
<dbReference type="OrthoDB" id="654211at2759"/>
<proteinExistence type="predicted"/>
<feature type="compositionally biased region" description="Polar residues" evidence="8">
    <location>
        <begin position="130"/>
        <end position="157"/>
    </location>
</feature>
<evidence type="ECO:0000256" key="4">
    <source>
        <dbReference type="ARBA" id="ARBA00022771"/>
    </source>
</evidence>
<keyword evidence="4 7" id="KW-0863">Zinc-finger</keyword>
<keyword evidence="6" id="KW-0539">Nucleus</keyword>
<dbReference type="PANTHER" id="PTHR24406">
    <property type="entry name" value="TRANSCRIPTIONAL REPRESSOR CTCFL-RELATED"/>
    <property type="match status" value="1"/>
</dbReference>
<comment type="subcellular location">
    <subcellularLocation>
        <location evidence="1">Nucleus</location>
    </subcellularLocation>
</comment>
<dbReference type="GO" id="GO:0005634">
    <property type="term" value="C:nucleus"/>
    <property type="evidence" value="ECO:0007669"/>
    <property type="project" value="UniProtKB-SubCell"/>
</dbReference>
<dbReference type="InterPro" id="IPR050888">
    <property type="entry name" value="ZnF_C2H2-type_TF"/>
</dbReference>
<evidence type="ECO:0000256" key="6">
    <source>
        <dbReference type="ARBA" id="ARBA00023242"/>
    </source>
</evidence>
<evidence type="ECO:0000256" key="3">
    <source>
        <dbReference type="ARBA" id="ARBA00022737"/>
    </source>
</evidence>
<dbReference type="Gene3D" id="3.30.160.60">
    <property type="entry name" value="Classic Zinc Finger"/>
    <property type="match status" value="3"/>
</dbReference>
<evidence type="ECO:0000256" key="5">
    <source>
        <dbReference type="ARBA" id="ARBA00022833"/>
    </source>
</evidence>
<dbReference type="Pfam" id="PF00096">
    <property type="entry name" value="zf-C2H2"/>
    <property type="match status" value="2"/>
</dbReference>
<sequence>MEGPNFPIFENKPAHPCPTCGRLFTTLSNRKRHIVENHGVGERKIHKCELCPKTFVRKDQLKVHQEHVHKFPIVRQKRSSVKLDAFVVDGKYHCLYCERTFARKDYHTRHVKRMHSEMISKEEEDESNKETTTAPNPQQVPNLSQILFNLLPDTSENPAPIQEENEAPTTK</sequence>
<dbReference type="PROSITE" id="PS50157">
    <property type="entry name" value="ZINC_FINGER_C2H2_2"/>
    <property type="match status" value="3"/>
</dbReference>
<comment type="caution">
    <text evidence="10">The sequence shown here is derived from an EMBL/GenBank/DDBJ whole genome shotgun (WGS) entry which is preliminary data.</text>
</comment>
<dbReference type="SMART" id="SM00355">
    <property type="entry name" value="ZnF_C2H2"/>
    <property type="match status" value="3"/>
</dbReference>
<dbReference type="GO" id="GO:0008270">
    <property type="term" value="F:zinc ion binding"/>
    <property type="evidence" value="ECO:0007669"/>
    <property type="project" value="UniProtKB-KW"/>
</dbReference>
<accession>A0A2G5SFF4</accession>
<reference evidence="11" key="1">
    <citation type="submission" date="2017-10" db="EMBL/GenBank/DDBJ databases">
        <title>Rapid genome shrinkage in a self-fertile nematode reveals novel sperm competition proteins.</title>
        <authorList>
            <person name="Yin D."/>
            <person name="Schwarz E.M."/>
            <person name="Thomas C.G."/>
            <person name="Felde R.L."/>
            <person name="Korf I.F."/>
            <person name="Cutter A.D."/>
            <person name="Schartner C.M."/>
            <person name="Ralston E.J."/>
            <person name="Meyer B.J."/>
            <person name="Haag E.S."/>
        </authorList>
    </citation>
    <scope>NUCLEOTIDE SEQUENCE [LARGE SCALE GENOMIC DNA]</scope>
    <source>
        <strain evidence="11">JU1422</strain>
    </source>
</reference>
<dbReference type="InterPro" id="IPR013087">
    <property type="entry name" value="Znf_C2H2_type"/>
</dbReference>
<dbReference type="EMBL" id="PDUG01000010">
    <property type="protein sequence ID" value="PIC13794.1"/>
    <property type="molecule type" value="Genomic_DNA"/>
</dbReference>
<dbReference type="STRING" id="1611254.A0A2G5SFF4"/>
<evidence type="ECO:0000313" key="11">
    <source>
        <dbReference type="Proteomes" id="UP000230233"/>
    </source>
</evidence>
<evidence type="ECO:0000313" key="10">
    <source>
        <dbReference type="EMBL" id="PIC13794.1"/>
    </source>
</evidence>